<keyword evidence="4" id="KW-0067">ATP-binding</keyword>
<dbReference type="Pfam" id="PF08351">
    <property type="entry name" value="TmcA_N"/>
    <property type="match status" value="1"/>
</dbReference>
<reference evidence="10" key="2">
    <citation type="submission" date="2019-06" db="EMBL/GenBank/DDBJ databases">
        <title>Co-occurence of chitin degradation, pigmentation and bioactivity in marine Pseudoalteromonas.</title>
        <authorList>
            <person name="Sonnenschein E.C."/>
            <person name="Bech P.K."/>
        </authorList>
    </citation>
    <scope>NUCLEOTIDE SEQUENCE [LARGE SCALE GENOMIC DNA]</scope>
    <source>
        <strain evidence="10">S3790</strain>
    </source>
</reference>
<dbReference type="PROSITE" id="PS51186">
    <property type="entry name" value="GNAT"/>
    <property type="match status" value="1"/>
</dbReference>
<reference evidence="7 10" key="1">
    <citation type="submission" date="2018-01" db="EMBL/GenBank/DDBJ databases">
        <authorList>
            <person name="Paulsen S."/>
            <person name="Gram L.K."/>
        </authorList>
    </citation>
    <scope>NUCLEOTIDE SEQUENCE [LARGE SCALE GENOMIC DNA]</scope>
    <source>
        <strain evidence="7 10">S3790</strain>
        <strain evidence="8">S3895</strain>
    </source>
</reference>
<protein>
    <submittedName>
        <fullName evidence="7">tRNA(Met) cytidine acetyltransferase</fullName>
    </submittedName>
</protein>
<dbReference type="GO" id="GO:0008033">
    <property type="term" value="P:tRNA processing"/>
    <property type="evidence" value="ECO:0007669"/>
    <property type="project" value="UniProtKB-KW"/>
</dbReference>
<dbReference type="Pfam" id="PF13718">
    <property type="entry name" value="GNAT_acetyltr_2"/>
    <property type="match status" value="1"/>
</dbReference>
<dbReference type="Proteomes" id="UP000307164">
    <property type="component" value="Unassembled WGS sequence"/>
</dbReference>
<evidence type="ECO:0000256" key="4">
    <source>
        <dbReference type="ARBA" id="ARBA00022840"/>
    </source>
</evidence>
<dbReference type="InterPro" id="IPR027417">
    <property type="entry name" value="P-loop_NTPase"/>
</dbReference>
<dbReference type="AlphaFoldDB" id="A0A5S3V6U1"/>
<proteinExistence type="predicted"/>
<dbReference type="Proteomes" id="UP000307217">
    <property type="component" value="Unassembled WGS sequence"/>
</dbReference>
<dbReference type="InterPro" id="IPR000182">
    <property type="entry name" value="GNAT_dom"/>
</dbReference>
<gene>
    <name evidence="7" type="ORF">CWC19_14280</name>
    <name evidence="8" type="ORF">CWC20_09400</name>
</gene>
<evidence type="ECO:0000313" key="9">
    <source>
        <dbReference type="Proteomes" id="UP000307164"/>
    </source>
</evidence>
<keyword evidence="5" id="KW-0012">Acyltransferase</keyword>
<dbReference type="GO" id="GO:0005524">
    <property type="term" value="F:ATP binding"/>
    <property type="evidence" value="ECO:0007669"/>
    <property type="project" value="UniProtKB-KW"/>
</dbReference>
<dbReference type="GO" id="GO:1904812">
    <property type="term" value="P:rRNA acetylation involved in maturation of SSU-rRNA"/>
    <property type="evidence" value="ECO:0007669"/>
    <property type="project" value="TreeGrafter"/>
</dbReference>
<comment type="caution">
    <text evidence="7">The sequence shown here is derived from an EMBL/GenBank/DDBJ whole genome shotgun (WGS) entry which is preliminary data.</text>
</comment>
<keyword evidence="3" id="KW-0547">Nucleotide-binding</keyword>
<evidence type="ECO:0000259" key="6">
    <source>
        <dbReference type="PROSITE" id="PS51186"/>
    </source>
</evidence>
<dbReference type="PANTHER" id="PTHR10925:SF5">
    <property type="entry name" value="RNA CYTIDINE ACETYLTRANSFERASE"/>
    <property type="match status" value="1"/>
</dbReference>
<dbReference type="InterPro" id="IPR013562">
    <property type="entry name" value="TmcA/NAT10_N"/>
</dbReference>
<dbReference type="OrthoDB" id="5578851at2"/>
<dbReference type="GO" id="GO:1990883">
    <property type="term" value="F:18S rRNA cytidine N-acetyltransferase activity"/>
    <property type="evidence" value="ECO:0007669"/>
    <property type="project" value="TreeGrafter"/>
</dbReference>
<evidence type="ECO:0000313" key="7">
    <source>
        <dbReference type="EMBL" id="TMO67370.1"/>
    </source>
</evidence>
<organism evidence="7 10">
    <name type="scientific">Pseudoalteromonas aurantia</name>
    <dbReference type="NCBI Taxonomy" id="43654"/>
    <lineage>
        <taxon>Bacteria</taxon>
        <taxon>Pseudomonadati</taxon>
        <taxon>Pseudomonadota</taxon>
        <taxon>Gammaproteobacteria</taxon>
        <taxon>Alteromonadales</taxon>
        <taxon>Pseudoalteromonadaceae</taxon>
        <taxon>Pseudoalteromonas</taxon>
    </lineage>
</organism>
<evidence type="ECO:0000256" key="5">
    <source>
        <dbReference type="ARBA" id="ARBA00023315"/>
    </source>
</evidence>
<dbReference type="Gene3D" id="3.40.50.300">
    <property type="entry name" value="P-loop containing nucleotide triphosphate hydrolases"/>
    <property type="match status" value="1"/>
</dbReference>
<dbReference type="GO" id="GO:0000049">
    <property type="term" value="F:tRNA binding"/>
    <property type="evidence" value="ECO:0007669"/>
    <property type="project" value="TreeGrafter"/>
</dbReference>
<dbReference type="Pfam" id="PF05127">
    <property type="entry name" value="NAT10_TcmA_helicase"/>
    <property type="match status" value="1"/>
</dbReference>
<evidence type="ECO:0000256" key="2">
    <source>
        <dbReference type="ARBA" id="ARBA00022694"/>
    </source>
</evidence>
<keyword evidence="9" id="KW-1185">Reference proteome</keyword>
<evidence type="ECO:0000256" key="1">
    <source>
        <dbReference type="ARBA" id="ARBA00022679"/>
    </source>
</evidence>
<keyword evidence="2" id="KW-0819">tRNA processing</keyword>
<reference evidence="7" key="3">
    <citation type="submission" date="2019-09" db="EMBL/GenBank/DDBJ databases">
        <title>Co-occurence of chitin degradation, pigmentation and bioactivity in marine Pseudoalteromonas.</title>
        <authorList>
            <person name="Sonnenschein E.C."/>
            <person name="Bech P.K."/>
        </authorList>
    </citation>
    <scope>NUCLEOTIDE SEQUENCE</scope>
    <source>
        <strain evidence="7">S3790</strain>
        <strain evidence="8 9">S3895</strain>
    </source>
</reference>
<evidence type="ECO:0000313" key="8">
    <source>
        <dbReference type="EMBL" id="TMO74730.1"/>
    </source>
</evidence>
<accession>A0A5S3V6U1</accession>
<dbReference type="InterPro" id="IPR032672">
    <property type="entry name" value="TmcA/NAT10/Kre33"/>
</dbReference>
<dbReference type="SUPFAM" id="SSF55729">
    <property type="entry name" value="Acyl-CoA N-acyltransferases (Nat)"/>
    <property type="match status" value="1"/>
</dbReference>
<dbReference type="RefSeq" id="WP_138592488.1">
    <property type="nucleotide sequence ID" value="NZ_PNBW01000046.1"/>
</dbReference>
<dbReference type="Gene3D" id="3.40.630.30">
    <property type="match status" value="1"/>
</dbReference>
<dbReference type="Gene3D" id="3.40.50.11040">
    <property type="match status" value="1"/>
</dbReference>
<dbReference type="InterPro" id="IPR007807">
    <property type="entry name" value="TcmA/NAT10_helicase"/>
</dbReference>
<sequence>MHVFKPCDLIHLTTQLAKNHHRQLLVLCGDHDWAIKQYACLVDTGAEQTLTLSTHKQLQHAQWPEHLHEILGQEFSVALYDGYSGITPNKLAALSGTVKAGGLLILILPELSKLDNWIDPAIKTWLSYGYQTNTSLFLKRWQRLIPSLPISVLSQKYGANLNIPASQHNHQDNALQTQCRVISTLRAQLQQGCTSPSLLSADRGRGKSATLGLLVASMPEQSFIICTIQYRAIKTAFKHLALELGIEYKGYEKQLANLHYVPPDQVLTMPLDDTIVLVDEAATLPVPTLVAIEQRASQCIFSSTLVGYEGNGRGYTLKFADYLSKKYTTYTQLSLTQPLRYNHGDPLEFAINRLFALDRHFQTDAIATLNSIHFTELTAPQLERDDSLLQQTFALLVTAHYQTTVNDFRQLLDSPSQRLFAIMQQSNILGVCLVNIEGQLEEAIQSAIIQGTRRPQGHLLPQQLFHVQGQAAFLSSRCARIVRIAIAPQQQKRQLGTQLLNYTEQQLSEAVDYFGSSFGCDPQLLQFWQNSGYQLVKLGFKKDKSSGQYAAMVIKSQSALQNQQQSLQNYFEKTFYYQLMNHYRDLPCSLVLKMILKFKEKPLCEALLAQFRFVVTKNTNLEQYSPLIWQVLTTRPTLLSGLPRISQQLAIRLLLQNNTKGWVQQTLSLHSKKQFDIALQALVKELYARISIKSE</sequence>
<dbReference type="InterPro" id="IPR016181">
    <property type="entry name" value="Acyl_CoA_acyltransferase"/>
</dbReference>
<dbReference type="EMBL" id="PNBW01000046">
    <property type="protein sequence ID" value="TMO74730.1"/>
    <property type="molecule type" value="Genomic_DNA"/>
</dbReference>
<dbReference type="PANTHER" id="PTHR10925">
    <property type="entry name" value="N-ACETYLTRANSFERASE 10"/>
    <property type="match status" value="1"/>
</dbReference>
<name>A0A5S3V6U1_9GAMM</name>
<dbReference type="EMBL" id="PNBX01000060">
    <property type="protein sequence ID" value="TMO67370.1"/>
    <property type="molecule type" value="Genomic_DNA"/>
</dbReference>
<evidence type="ECO:0000256" key="3">
    <source>
        <dbReference type="ARBA" id="ARBA00022741"/>
    </source>
</evidence>
<evidence type="ECO:0000313" key="10">
    <source>
        <dbReference type="Proteomes" id="UP000307217"/>
    </source>
</evidence>
<feature type="domain" description="N-acetyltransferase" evidence="6">
    <location>
        <begin position="372"/>
        <end position="560"/>
    </location>
</feature>
<keyword evidence="1 7" id="KW-0808">Transferase</keyword>